<proteinExistence type="predicted"/>
<reference evidence="2 3" key="1">
    <citation type="submission" date="2015-09" db="EMBL/GenBank/DDBJ databases">
        <authorList>
            <consortium name="Pathogen Informatics"/>
        </authorList>
    </citation>
    <scope>NUCLEOTIDE SEQUENCE [LARGE SCALE GENOMIC DNA]</scope>
    <source>
        <strain evidence="2 3">2789STDY5834908</strain>
    </source>
</reference>
<evidence type="ECO:0000313" key="3">
    <source>
        <dbReference type="Proteomes" id="UP000095564"/>
    </source>
</evidence>
<dbReference type="Proteomes" id="UP000095564">
    <property type="component" value="Unassembled WGS sequence"/>
</dbReference>
<gene>
    <name evidence="2" type="ORF">ERS852520_02694</name>
</gene>
<accession>A0A174SL74</accession>
<organism evidence="2 3">
    <name type="scientific">Anaerostipes hadrus</name>
    <dbReference type="NCBI Taxonomy" id="649756"/>
    <lineage>
        <taxon>Bacteria</taxon>
        <taxon>Bacillati</taxon>
        <taxon>Bacillota</taxon>
        <taxon>Clostridia</taxon>
        <taxon>Lachnospirales</taxon>
        <taxon>Lachnospiraceae</taxon>
        <taxon>Anaerostipes</taxon>
    </lineage>
</organism>
<dbReference type="AlphaFoldDB" id="A0A174SL74"/>
<name>A0A174SL74_ANAHA</name>
<sequence length="494" mass="55463">MCYGNQGYIDFDDITSGAHDYWTLGSPYENSKMKDMILYYQMTQCLDSGRSTYGISKNSGWGNGDLETFLKKFVAEAQYAKRVKKPFVFSFMIPEGGHSVVACGYKKDMDGNHEITIYDENSYHPGSYGGYLTMKVSSDFKSFHFADSNSRFDDVCVEDLWTNLNYYGVDKIYNGGIQILKMKNRMAASVYQEDDQDQTTIQISANKRFRLQNEEGKYLEYDGNNYTGDMKVYSCEQSDRESEHPIWNLRVAASNSFELTKAEEGCQFLCDDNNKGYAVTANGADKVTITSGKIKVEGDHYNLSAAMQSKNSEEGIVEVNAKVQGNSTILDNNTNTSIQFADKGNNVKVTKYVDFSADIVNEKGEVKGSDFVVEELDKKDPEIPDQGEDNKGNGNTGNGNGNDISGNNAQSKPEVIKPNIVKPLKLKKQIIKTAKIKIYKAKKLKRKKATFNLKARSLGKAKLTYKVTKYPKKAKKCMTVMNILMRQSRLSSLD</sequence>
<evidence type="ECO:0000256" key="1">
    <source>
        <dbReference type="SAM" id="MobiDB-lite"/>
    </source>
</evidence>
<dbReference type="RefSeq" id="WP_242854564.1">
    <property type="nucleotide sequence ID" value="NZ_CZAU01000032.1"/>
</dbReference>
<evidence type="ECO:0000313" key="2">
    <source>
        <dbReference type="EMBL" id="CUP97406.1"/>
    </source>
</evidence>
<feature type="region of interest" description="Disordered" evidence="1">
    <location>
        <begin position="371"/>
        <end position="416"/>
    </location>
</feature>
<protein>
    <submittedName>
        <fullName evidence="2">Uncharacterized protein</fullName>
    </submittedName>
</protein>
<dbReference type="EMBL" id="CZAU01000032">
    <property type="protein sequence ID" value="CUP97406.1"/>
    <property type="molecule type" value="Genomic_DNA"/>
</dbReference>